<dbReference type="OrthoDB" id="9766715at2"/>
<accession>D5WPN4</accession>
<protein>
    <recommendedName>
        <fullName evidence="4 10">Pyruvate dehydrogenase E1 component subunit alpha</fullName>
        <ecNumber evidence="3 10">1.2.4.1</ecNumber>
    </recommendedName>
</protein>
<dbReference type="GO" id="GO:0004739">
    <property type="term" value="F:pyruvate dehydrogenase (acetyl-transferring) activity"/>
    <property type="evidence" value="ECO:0007669"/>
    <property type="project" value="UniProtKB-UniRule"/>
</dbReference>
<comment type="cofactor">
    <cofactor evidence="1 10">
        <name>thiamine diphosphate</name>
        <dbReference type="ChEBI" id="CHEBI:58937"/>
    </cofactor>
</comment>
<dbReference type="eggNOG" id="COG1071">
    <property type="taxonomic scope" value="Bacteria"/>
</dbReference>
<evidence type="ECO:0000259" key="11">
    <source>
        <dbReference type="Pfam" id="PF00676"/>
    </source>
</evidence>
<evidence type="ECO:0000256" key="10">
    <source>
        <dbReference type="RuleBase" id="RU366007"/>
    </source>
</evidence>
<comment type="function">
    <text evidence="8 10">The pyruvate dehydrogenase complex catalyzes the overall conversion of pyruvate to acetyl-CoA and CO(2). It contains multiple copies of three enzymatic components: pyruvate dehydrogenase (E1), dihydrolipoamide acetyltransferase (E2) and lipoamide dehydrogenase (E3).</text>
</comment>
<dbReference type="EC" id="1.2.4.1" evidence="3 10"/>
<keyword evidence="5 10" id="KW-0560">Oxidoreductase</keyword>
<gene>
    <name evidence="12" type="ordered locus">Btus_1583</name>
</gene>
<evidence type="ECO:0000256" key="2">
    <source>
        <dbReference type="ARBA" id="ARBA00011870"/>
    </source>
</evidence>
<dbReference type="InterPro" id="IPR029061">
    <property type="entry name" value="THDP-binding"/>
</dbReference>
<dbReference type="InterPro" id="IPR001017">
    <property type="entry name" value="DH_E1"/>
</dbReference>
<organism evidence="12 13">
    <name type="scientific">Kyrpidia tusciae (strain DSM 2912 / NBRC 15312 / T2)</name>
    <name type="common">Bacillus tusciae</name>
    <dbReference type="NCBI Taxonomy" id="562970"/>
    <lineage>
        <taxon>Bacteria</taxon>
        <taxon>Bacillati</taxon>
        <taxon>Bacillota</taxon>
        <taxon>Bacilli</taxon>
        <taxon>Bacillales</taxon>
        <taxon>Alicyclobacillaceae</taxon>
        <taxon>Kyrpidia</taxon>
    </lineage>
</organism>
<dbReference type="RefSeq" id="WP_013075581.1">
    <property type="nucleotide sequence ID" value="NC_014098.1"/>
</dbReference>
<name>D5WPN4_KYRT2</name>
<dbReference type="STRING" id="562970.Btus_1583"/>
<dbReference type="SUPFAM" id="SSF52518">
    <property type="entry name" value="Thiamin diphosphate-binding fold (THDP-binding)"/>
    <property type="match status" value="1"/>
</dbReference>
<dbReference type="NCBIfam" id="TIGR03181">
    <property type="entry name" value="PDH_E1_alph_x"/>
    <property type="match status" value="1"/>
</dbReference>
<comment type="catalytic activity">
    <reaction evidence="9 10">
        <text>N(6)-[(R)-lipoyl]-L-lysyl-[protein] + pyruvate + H(+) = N(6)-[(R)-S(8)-acetyldihydrolipoyl]-L-lysyl-[protein] + CO2</text>
        <dbReference type="Rhea" id="RHEA:19189"/>
        <dbReference type="Rhea" id="RHEA-COMP:10474"/>
        <dbReference type="Rhea" id="RHEA-COMP:10478"/>
        <dbReference type="ChEBI" id="CHEBI:15361"/>
        <dbReference type="ChEBI" id="CHEBI:15378"/>
        <dbReference type="ChEBI" id="CHEBI:16526"/>
        <dbReference type="ChEBI" id="CHEBI:83099"/>
        <dbReference type="ChEBI" id="CHEBI:83111"/>
        <dbReference type="EC" id="1.2.4.1"/>
    </reaction>
</comment>
<comment type="subunit">
    <text evidence="2 10">Heterodimer of an alpha and a beta chain.</text>
</comment>
<proteinExistence type="predicted"/>
<dbReference type="PANTHER" id="PTHR43380">
    <property type="entry name" value="2-OXOISOVALERATE DEHYDROGENASE SUBUNIT ALPHA, MITOCHONDRIAL"/>
    <property type="match status" value="1"/>
</dbReference>
<dbReference type="Pfam" id="PF00676">
    <property type="entry name" value="E1_dh"/>
    <property type="match status" value="1"/>
</dbReference>
<dbReference type="KEGG" id="bts:Btus_1583"/>
<dbReference type="Gene3D" id="3.40.50.970">
    <property type="match status" value="1"/>
</dbReference>
<keyword evidence="13" id="KW-1185">Reference proteome</keyword>
<evidence type="ECO:0000256" key="8">
    <source>
        <dbReference type="ARBA" id="ARBA00025211"/>
    </source>
</evidence>
<dbReference type="Proteomes" id="UP000002368">
    <property type="component" value="Chromosome"/>
</dbReference>
<dbReference type="HOGENOM" id="CLU_029393_1_0_9"/>
<keyword evidence="7 10" id="KW-0670">Pyruvate</keyword>
<dbReference type="AlphaFoldDB" id="D5WPN4"/>
<sequence>MSEPALQSKDGVRDVGVQEAEAPLREVNIPPKEQCVEMYRWMVKIRAFDRRCVRLQRQGRIGTYAPLEGQEAAQVGSAFALDPGDMMFPTYRDHGAMAVHGVPLERILLYWNGRVEGTDYPQDVQVFPPAVPIGTQIPHAVGYAMARQYRGDTGIALGYFGDGATSEGDFHEGLNFAAVFRAPVVLFCQNNQYAISVPFSRQTATQTVAEKAAAYGIEGIRVDGNDLLAVYAATRHAVEKARRGEGPTLIEAYTYRFHSHTTADDHTRYRAAEEVEMWKSRDPIRRFRAFLEARRWWDDQSERALADEVEERIEQAVQTMEQWEAVNPADMFNHCFADLPEALREQEEELSEVLRGGGGGDRS</sequence>
<keyword evidence="6 10" id="KW-0786">Thiamine pyrophosphate</keyword>
<dbReference type="InterPro" id="IPR017596">
    <property type="entry name" value="PdhA/BkdA"/>
</dbReference>
<reference evidence="12 13" key="1">
    <citation type="journal article" date="2011" name="Stand. Genomic Sci.">
        <title>Complete genome sequence of the thermophilic, hydrogen-oxidizing Bacillus tusciae type strain (T2) and reclassification in the new genus, Kyrpidia gen. nov. as Kyrpidia tusciae comb. nov. and emendation of the family Alicyclobacillaceae da Costa and Rainey, 2010.</title>
        <authorList>
            <person name="Klenk H.P."/>
            <person name="Lapidus A."/>
            <person name="Chertkov O."/>
            <person name="Copeland A."/>
            <person name="Del Rio T.G."/>
            <person name="Nolan M."/>
            <person name="Lucas S."/>
            <person name="Chen F."/>
            <person name="Tice H."/>
            <person name="Cheng J.F."/>
            <person name="Han C."/>
            <person name="Bruce D."/>
            <person name="Goodwin L."/>
            <person name="Pitluck S."/>
            <person name="Pati A."/>
            <person name="Ivanova N."/>
            <person name="Mavromatis K."/>
            <person name="Daum C."/>
            <person name="Chen A."/>
            <person name="Palaniappan K."/>
            <person name="Chang Y.J."/>
            <person name="Land M."/>
            <person name="Hauser L."/>
            <person name="Jeffries C.D."/>
            <person name="Detter J.C."/>
            <person name="Rohde M."/>
            <person name="Abt B."/>
            <person name="Pukall R."/>
            <person name="Goker M."/>
            <person name="Bristow J."/>
            <person name="Markowitz V."/>
            <person name="Hugenholtz P."/>
            <person name="Eisen J.A."/>
        </authorList>
    </citation>
    <scope>NUCLEOTIDE SEQUENCE [LARGE SCALE GENOMIC DNA]</scope>
    <source>
        <strain evidence="12 13">DSM 2912</strain>
    </source>
</reference>
<evidence type="ECO:0000256" key="5">
    <source>
        <dbReference type="ARBA" id="ARBA00023002"/>
    </source>
</evidence>
<dbReference type="EMBL" id="CP002017">
    <property type="protein sequence ID" value="ADG06293.1"/>
    <property type="molecule type" value="Genomic_DNA"/>
</dbReference>
<dbReference type="GO" id="GO:0009083">
    <property type="term" value="P:branched-chain amino acid catabolic process"/>
    <property type="evidence" value="ECO:0007669"/>
    <property type="project" value="TreeGrafter"/>
</dbReference>
<evidence type="ECO:0000256" key="6">
    <source>
        <dbReference type="ARBA" id="ARBA00023052"/>
    </source>
</evidence>
<evidence type="ECO:0000256" key="4">
    <source>
        <dbReference type="ARBA" id="ARBA00014159"/>
    </source>
</evidence>
<dbReference type="CDD" id="cd02000">
    <property type="entry name" value="TPP_E1_PDC_ADC_BCADC"/>
    <property type="match status" value="1"/>
</dbReference>
<evidence type="ECO:0000256" key="9">
    <source>
        <dbReference type="ARBA" id="ARBA00051231"/>
    </source>
</evidence>
<evidence type="ECO:0000256" key="3">
    <source>
        <dbReference type="ARBA" id="ARBA00012281"/>
    </source>
</evidence>
<evidence type="ECO:0000313" key="13">
    <source>
        <dbReference type="Proteomes" id="UP000002368"/>
    </source>
</evidence>
<evidence type="ECO:0000313" key="12">
    <source>
        <dbReference type="EMBL" id="ADG06293.1"/>
    </source>
</evidence>
<dbReference type="InterPro" id="IPR050771">
    <property type="entry name" value="Alpha-ketoacid_DH_E1_comp"/>
</dbReference>
<feature type="domain" description="Dehydrogenase E1 component" evidence="11">
    <location>
        <begin position="39"/>
        <end position="323"/>
    </location>
</feature>
<evidence type="ECO:0000256" key="7">
    <source>
        <dbReference type="ARBA" id="ARBA00023317"/>
    </source>
</evidence>
<evidence type="ECO:0000256" key="1">
    <source>
        <dbReference type="ARBA" id="ARBA00001964"/>
    </source>
</evidence>
<dbReference type="PANTHER" id="PTHR43380:SF1">
    <property type="entry name" value="2-OXOISOVALERATE DEHYDROGENASE SUBUNIT ALPHA, MITOCHONDRIAL"/>
    <property type="match status" value="1"/>
</dbReference>